<evidence type="ECO:0000313" key="4">
    <source>
        <dbReference type="Proteomes" id="UP000267804"/>
    </source>
</evidence>
<proteinExistence type="predicted"/>
<sequence>MIPGDGMDQQPHLRSDRFRPSRAGIINLWDYTDEEFAFADGRLALRGANGSGKTKALEVVFPFVLDGSFDARRLDPFSGEERTMKSNLLYRGQDAAYGYVWMEFDRVDVDGRVIEAVTIGVGMFVRRHDTEVTRWYFVIDGRVGVDFGLLTRNDEPMSKKQLIAQLSPDAVYPDRTRYRAAVDARLFGLGSERYTQMVDLLLQLRRPLLAKDLDPFKVSDTLSAGLRPLDDYLIRQAAQSFDDLEGVQRELDTLAAASDAVRAFLADYLTYLRIHTRARLDAADGRAAAVADRFRQLADAAREVHGLERRVSQAEEAVAEAEGECSRLTGHLDGLKNLDAYRHHGGLVQLRGRVQDTKRRVAAARTALERHDVQAGKLAADRDKSRGRLTDHSREAGIAARNLLDAARRAGIEWDGDPLTLDGDVIAVTKARAATRTADLAAVKAELAEAATANQARSQAAEALAAAAARHKAAEEELAGAQRKLAAIRTQTHQALAEWARRWTMSTGAEAPITDDDHQALARVIHRIGEPDAPGLPAAFAALTRQRREATSLLAHQLGEACKSLRKELTDEESRRAEIAAERDEAPAAAPLRQAPRQGRPGGPLWQLVRFKDHVDDAAAAGVEAALHGAGLLTAWIHPSPAATVEDLAARRHDGYLLALPADRRPAGRTLADVLCAEDGGDVNREALEAVLASISMAESTDAAVAAAPATTVTADGLFVQGVQVGALTKEAAEYIGPKARAVRRAARLADCDAAIARIREQLGALEERHRTQTDALEALDRAEEALPATVDLAKGARAVDTASGKISGTRQAVDEARTIHDGKIRALTTAQRRLRQVADEHAMPSDPQLIASVEQGVVDFVAAGPALHEAHRRVHNTKRDVDDRERLVEEHGCQREDLDEALRDESGLLAEITSALDTADADHGPEAAAVAHQVSRAEEQLRRAGDVREEARTALNTSREERAAAKQALSLRRDALTDVVSEHRRQLLTFAACTLTDLRPLLDITTTRPWPVEAEWPDPTHAARELADRVVQAVTDDSGQDNEQDLAVDVTAYVPSDALHLVDAYRAALPGRAPAATALQQSASRLSVALHELSDRLAACEQDYRLEWEQVDNITTVRVADADGIAPIATFAGRLNGRHAEQEVLLSERERAVLEDGILTGIAAQIHARTIAARDLVHAMDAATTSRRMSSGATVGISWVLANNLSDAQRVVAAILKKDAAHLGPDDLAALRGHFRAEIHAARARDRSQRDRRKSYHQLLTEVLDYRSWRTFQLKLIRPGGAEEILTKARHSVLSGGEKSASIHLPLFAAANAQYASAHPTCPRLIGLDEAFAGIDDKYKPELMGLTVAFDLDVIATGHDLWLTYPTVPAVAHYDLHHDEVAHAVSCMLLLWDGDTLHVDDGHASSSELAADMLGLLPTRHTPADRPPSSTLSIPDEDDFDDTDEVLP</sequence>
<name>A0A386WE63_9ACTN</name>
<dbReference type="Proteomes" id="UP000267804">
    <property type="component" value="Chromosome"/>
</dbReference>
<feature type="compositionally biased region" description="Basic and acidic residues" evidence="2">
    <location>
        <begin position="576"/>
        <end position="586"/>
    </location>
</feature>
<gene>
    <name evidence="3" type="ORF">CSH63_04245</name>
</gene>
<feature type="region of interest" description="Disordered" evidence="2">
    <location>
        <begin position="1419"/>
        <end position="1449"/>
    </location>
</feature>
<feature type="compositionally biased region" description="Low complexity" evidence="2">
    <location>
        <begin position="587"/>
        <end position="604"/>
    </location>
</feature>
<keyword evidence="1" id="KW-0175">Coiled coil</keyword>
<reference evidence="3 4" key="1">
    <citation type="submission" date="2017-10" db="EMBL/GenBank/DDBJ databases">
        <title>Integration of genomic and chemical information greatly accelerates assignment of the full stereostructure of myelolactone, a potent inhibitor of myeloma from a marine-derived Micromonospora.</title>
        <authorList>
            <person name="Kim M.C."/>
            <person name="Machado H."/>
            <person name="Jensen P.R."/>
            <person name="Fenical W."/>
        </authorList>
    </citation>
    <scope>NUCLEOTIDE SEQUENCE [LARGE SCALE GENOMIC DNA]</scope>
    <source>
        <strain evidence="3 4">CNY-010</strain>
    </source>
</reference>
<feature type="coiled-coil region" evidence="1">
    <location>
        <begin position="935"/>
        <end position="969"/>
    </location>
</feature>
<organism evidence="3 4">
    <name type="scientific">Micromonospora tulbaghiae</name>
    <dbReference type="NCBI Taxonomy" id="479978"/>
    <lineage>
        <taxon>Bacteria</taxon>
        <taxon>Bacillati</taxon>
        <taxon>Actinomycetota</taxon>
        <taxon>Actinomycetes</taxon>
        <taxon>Micromonosporales</taxon>
        <taxon>Micromonosporaceae</taxon>
        <taxon>Micromonospora</taxon>
    </lineage>
</organism>
<dbReference type="RefSeq" id="WP_120569116.1">
    <property type="nucleotide sequence ID" value="NZ_CP024087.1"/>
</dbReference>
<feature type="compositionally biased region" description="Acidic residues" evidence="2">
    <location>
        <begin position="1436"/>
        <end position="1449"/>
    </location>
</feature>
<feature type="coiled-coil region" evidence="1">
    <location>
        <begin position="457"/>
        <end position="491"/>
    </location>
</feature>
<dbReference type="Pfam" id="PF13558">
    <property type="entry name" value="SbcC_Walker_B"/>
    <property type="match status" value="1"/>
</dbReference>
<dbReference type="InterPro" id="IPR027417">
    <property type="entry name" value="P-loop_NTPase"/>
</dbReference>
<dbReference type="KEGG" id="mtua:CSH63_04245"/>
<feature type="coiled-coil region" evidence="1">
    <location>
        <begin position="297"/>
        <end position="331"/>
    </location>
</feature>
<protein>
    <submittedName>
        <fullName evidence="3">TIGR02680 family protein</fullName>
    </submittedName>
</protein>
<dbReference type="SUPFAM" id="SSF52540">
    <property type="entry name" value="P-loop containing nucleoside triphosphate hydrolases"/>
    <property type="match status" value="1"/>
</dbReference>
<accession>A0A386WE63</accession>
<evidence type="ECO:0000256" key="1">
    <source>
        <dbReference type="SAM" id="Coils"/>
    </source>
</evidence>
<evidence type="ECO:0000256" key="2">
    <source>
        <dbReference type="SAM" id="MobiDB-lite"/>
    </source>
</evidence>
<dbReference type="EMBL" id="CP024087">
    <property type="protein sequence ID" value="AYF26686.1"/>
    <property type="molecule type" value="Genomic_DNA"/>
</dbReference>
<feature type="region of interest" description="Disordered" evidence="2">
    <location>
        <begin position="576"/>
        <end position="604"/>
    </location>
</feature>
<evidence type="ECO:0000313" key="3">
    <source>
        <dbReference type="EMBL" id="AYF26686.1"/>
    </source>
</evidence>